<dbReference type="Pfam" id="PF11350">
    <property type="entry name" value="DUF3152"/>
    <property type="match status" value="1"/>
</dbReference>
<dbReference type="EMBL" id="CP034170">
    <property type="protein sequence ID" value="AZI58140.1"/>
    <property type="molecule type" value="Genomic_DNA"/>
</dbReference>
<keyword evidence="1" id="KW-1133">Transmembrane helix</keyword>
<evidence type="ECO:0000259" key="2">
    <source>
        <dbReference type="Pfam" id="PF11350"/>
    </source>
</evidence>
<dbReference type="AlphaFoldDB" id="A0A3G8ZLP5"/>
<sequence length="340" mass="35656">MKDRGSPPRRPTRPVRQLKRRSSLGWFFHRYGWRAYVLPLLIAATVLVIVEIAASVAVSPPTEKVAQPAAQTIAASTVVQTVGVSGSDTVVVSVMPPVTVTAPPTESALQQAPDPNGAYATGLTAGALPPGGEFSAAGDGTFRIVPGTSAVIGTSPNVKTYTIEIENGVVVPAGDADFATMVEKTLADPRSWPAVPAAKSSLQRIDSGEPDFRVSLTSQMTVRQLCGFDIQLEASCFTRSISRVVINDARWVRGATAYNGDLGSYRQYAINHEVGHALNFGHQPCGTNGGLAPVMMQQSWSVSDDDLAPFGGAVQADGKVCKANPWPDPLGGEGQSTATG</sequence>
<dbReference type="SUPFAM" id="SSF55486">
    <property type="entry name" value="Metalloproteases ('zincins'), catalytic domain"/>
    <property type="match status" value="1"/>
</dbReference>
<name>A0A3G8ZLP5_9ACTN</name>
<dbReference type="Proteomes" id="UP000268084">
    <property type="component" value="Chromosome"/>
</dbReference>
<dbReference type="OrthoDB" id="9779865at2"/>
<proteinExistence type="predicted"/>
<dbReference type="InterPro" id="IPR022603">
    <property type="entry name" value="DUF3152"/>
</dbReference>
<organism evidence="3 4">
    <name type="scientific">Nakamurella antarctica</name>
    <dbReference type="NCBI Taxonomy" id="1902245"/>
    <lineage>
        <taxon>Bacteria</taxon>
        <taxon>Bacillati</taxon>
        <taxon>Actinomycetota</taxon>
        <taxon>Actinomycetes</taxon>
        <taxon>Nakamurellales</taxon>
        <taxon>Nakamurellaceae</taxon>
        <taxon>Nakamurella</taxon>
    </lineage>
</organism>
<protein>
    <submittedName>
        <fullName evidence="3">DUF3152 domain-containing protein</fullName>
    </submittedName>
</protein>
<reference evidence="3 4" key="1">
    <citation type="submission" date="2018-11" db="EMBL/GenBank/DDBJ databases">
        <authorList>
            <person name="Da X."/>
        </authorList>
    </citation>
    <scope>NUCLEOTIDE SEQUENCE [LARGE SCALE GENOMIC DNA]</scope>
    <source>
        <strain evidence="3 4">S14-144</strain>
    </source>
</reference>
<keyword evidence="1" id="KW-0812">Transmembrane</keyword>
<keyword evidence="4" id="KW-1185">Reference proteome</keyword>
<evidence type="ECO:0000313" key="3">
    <source>
        <dbReference type="EMBL" id="AZI58140.1"/>
    </source>
</evidence>
<feature type="domain" description="DUF3152" evidence="2">
    <location>
        <begin position="128"/>
        <end position="329"/>
    </location>
</feature>
<dbReference type="KEGG" id="nak:EH165_08305"/>
<gene>
    <name evidence="3" type="ORF">EH165_08305</name>
</gene>
<keyword evidence="1" id="KW-0472">Membrane</keyword>
<accession>A0A3G8ZLP5</accession>
<evidence type="ECO:0000256" key="1">
    <source>
        <dbReference type="SAM" id="Phobius"/>
    </source>
</evidence>
<reference evidence="3 4" key="2">
    <citation type="submission" date="2018-12" db="EMBL/GenBank/DDBJ databases">
        <title>Nakamurella antarcticus sp. nov., isolated from Antarctica South Shetland Islands soil.</title>
        <authorList>
            <person name="Peng F."/>
        </authorList>
    </citation>
    <scope>NUCLEOTIDE SEQUENCE [LARGE SCALE GENOMIC DNA]</scope>
    <source>
        <strain evidence="3 4">S14-144</strain>
    </source>
</reference>
<feature type="transmembrane region" description="Helical" evidence="1">
    <location>
        <begin position="36"/>
        <end position="58"/>
    </location>
</feature>
<evidence type="ECO:0000313" key="4">
    <source>
        <dbReference type="Proteomes" id="UP000268084"/>
    </source>
</evidence>